<name>A0ACC7NSQ0_9BACL</name>
<reference evidence="1" key="1">
    <citation type="submission" date="2024-12" db="EMBL/GenBank/DDBJ databases">
        <authorList>
            <person name="Wu N."/>
        </authorList>
    </citation>
    <scope>NUCLEOTIDE SEQUENCE</scope>
    <source>
        <strain evidence="1">P15</strain>
    </source>
</reference>
<sequence length="146" mass="15618">MEQLQGFLQEQWMIIAIALVVLIVVVKLVKTAIKWAIILLIVAGIFVYGANYKDTLTSIKDAVVENAGGALTDAVKEQAANAIRNEAKDAVYTANADGSFTVKSKTIQVDGKPGSDTVKVTIAGQSFNMKTVDAVNAYLEAARKSQ</sequence>
<proteinExistence type="predicted"/>
<evidence type="ECO:0000313" key="2">
    <source>
        <dbReference type="Proteomes" id="UP001631969"/>
    </source>
</evidence>
<dbReference type="Proteomes" id="UP001631969">
    <property type="component" value="Unassembled WGS sequence"/>
</dbReference>
<evidence type="ECO:0000313" key="1">
    <source>
        <dbReference type="EMBL" id="MFM9327741.1"/>
    </source>
</evidence>
<dbReference type="EMBL" id="JBJURJ010000003">
    <property type="protein sequence ID" value="MFM9327741.1"/>
    <property type="molecule type" value="Genomic_DNA"/>
</dbReference>
<keyword evidence="2" id="KW-1185">Reference proteome</keyword>
<comment type="caution">
    <text evidence="1">The sequence shown here is derived from an EMBL/GenBank/DDBJ whole genome shotgun (WGS) entry which is preliminary data.</text>
</comment>
<protein>
    <submittedName>
        <fullName evidence="1">Uncharacterized protein</fullName>
    </submittedName>
</protein>
<accession>A0ACC7NSQ0</accession>
<organism evidence="1 2">
    <name type="scientific">Paenibacillus mesotrionivorans</name>
    <dbReference type="NCBI Taxonomy" id="3160968"/>
    <lineage>
        <taxon>Bacteria</taxon>
        <taxon>Bacillati</taxon>
        <taxon>Bacillota</taxon>
        <taxon>Bacilli</taxon>
        <taxon>Bacillales</taxon>
        <taxon>Paenibacillaceae</taxon>
        <taxon>Paenibacillus</taxon>
    </lineage>
</organism>
<gene>
    <name evidence="1" type="ORF">ACI1P1_05425</name>
</gene>